<dbReference type="PANTHER" id="PTHR43687">
    <property type="entry name" value="ADENYLYLSULFATE REDUCTASE, BETA SUBUNIT"/>
    <property type="match status" value="1"/>
</dbReference>
<keyword evidence="4" id="KW-0411">Iron-sulfur</keyword>
<evidence type="ECO:0000256" key="3">
    <source>
        <dbReference type="ARBA" id="ARBA00023004"/>
    </source>
</evidence>
<evidence type="ECO:0000256" key="4">
    <source>
        <dbReference type="ARBA" id="ARBA00023014"/>
    </source>
</evidence>
<reference evidence="6" key="1">
    <citation type="submission" date="2022-08" db="EMBL/GenBank/DDBJ databases">
        <title>Microvirga terrae sp. nov., isolated from soil.</title>
        <authorList>
            <person name="Kim K.H."/>
            <person name="Seo Y.L."/>
            <person name="Kim J.M."/>
            <person name="Lee J.K."/>
            <person name="Han D.M."/>
            <person name="Jeon C.O."/>
        </authorList>
    </citation>
    <scope>NUCLEOTIDE SEQUENCE</scope>
    <source>
        <strain evidence="6">R24</strain>
        <plasmid evidence="6">pR24_1</plasmid>
    </source>
</reference>
<dbReference type="Gene3D" id="3.30.70.20">
    <property type="match status" value="2"/>
</dbReference>
<feature type="domain" description="4Fe-4S ferredoxin-type" evidence="5">
    <location>
        <begin position="501"/>
        <end position="530"/>
    </location>
</feature>
<dbReference type="Proteomes" id="UP001017257">
    <property type="component" value="Plasmid pR24_1"/>
</dbReference>
<keyword evidence="2" id="KW-0479">Metal-binding</keyword>
<sequence>MPLDKAALERGCGGKLEFANQLCRKELDRFRAVVSSSEQTVVGCAQEAPLFAQTAAVSGSQSKVVCANVRETAGWSEDAASAGPKMAAILASAAEELPPIPLVTLTSSGVALVYGNGELAISIATRISEQLDVTVLLSDGSDTVPARVNEFPILSGTITSAKGHLGAFHLCVDDCAVALPSSRSKLMFGPARSGVISKCDIIIDVSGGPPLFSAHELRLGYLRAEPLDQVAVERALFEAVQLVGDFDKPQFVDFRAELCAHSRSHITGCTRCLDICPTGAISPAGDHIEINHNICAGCGNCASVCPTGAAAYTLPPSDALIQKLRRLVLAFHAAGGRDAVILFHDSGHGEPLIDALARFREGLPANVLPVKVHEVGQVGLEVIAALFAYGVCAVRFLVHARPRYGIEALRQTISTADALLRSLGYGARDGSPVVGVVETDDPDELSSQLVNGPLGTPPPVPATFLPSGRKRHVLEFSLQELRRFAPRPIEQVPLEPGASFGGIDVDGGRCTLCLSCVTACPTHALSDNSERPMLRFTEALCVQCGLCAATCPEDAIELVPRIDFAAWGAPARIMKQEEPFCCVKCGNAFGTRSSIERVITRLQAGHWMFSGIEGEGRLNMLRMCDHCRAEDIANSGFDAHKVESDMHRPNGDKIGN</sequence>
<geneLocation type="plasmid" evidence="6 7">
    <name>pR24_1</name>
</geneLocation>
<accession>A0ABY5RY29</accession>
<dbReference type="PANTHER" id="PTHR43687:SF4">
    <property type="entry name" value="BLR5484 PROTEIN"/>
    <property type="match status" value="1"/>
</dbReference>
<dbReference type="InterPro" id="IPR017896">
    <property type="entry name" value="4Fe4S_Fe-S-bd"/>
</dbReference>
<dbReference type="SUPFAM" id="SSF54862">
    <property type="entry name" value="4Fe-4S ferredoxins"/>
    <property type="match status" value="1"/>
</dbReference>
<keyword evidence="7" id="KW-1185">Reference proteome</keyword>
<dbReference type="RefSeq" id="WP_173946027.1">
    <property type="nucleotide sequence ID" value="NZ_CP102846.1"/>
</dbReference>
<evidence type="ECO:0000256" key="1">
    <source>
        <dbReference type="ARBA" id="ARBA00022485"/>
    </source>
</evidence>
<evidence type="ECO:0000313" key="7">
    <source>
        <dbReference type="Proteomes" id="UP001017257"/>
    </source>
</evidence>
<feature type="domain" description="4Fe-4S ferredoxin-type" evidence="5">
    <location>
        <begin position="532"/>
        <end position="561"/>
    </location>
</feature>
<evidence type="ECO:0000256" key="2">
    <source>
        <dbReference type="ARBA" id="ARBA00022723"/>
    </source>
</evidence>
<dbReference type="EMBL" id="CP102846">
    <property type="protein sequence ID" value="UVF22180.1"/>
    <property type="molecule type" value="Genomic_DNA"/>
</dbReference>
<dbReference type="PROSITE" id="PS51379">
    <property type="entry name" value="4FE4S_FER_2"/>
    <property type="match status" value="3"/>
</dbReference>
<dbReference type="PROSITE" id="PS00198">
    <property type="entry name" value="4FE4S_FER_1"/>
    <property type="match status" value="3"/>
</dbReference>
<keyword evidence="6" id="KW-0614">Plasmid</keyword>
<protein>
    <submittedName>
        <fullName evidence="6">4Fe-4S binding protein</fullName>
    </submittedName>
</protein>
<proteinExistence type="predicted"/>
<name>A0ABY5RY29_9HYPH</name>
<evidence type="ECO:0000259" key="5">
    <source>
        <dbReference type="PROSITE" id="PS51379"/>
    </source>
</evidence>
<gene>
    <name evidence="6" type="ORF">HPT29_026135</name>
</gene>
<keyword evidence="3" id="KW-0408">Iron</keyword>
<evidence type="ECO:0000313" key="6">
    <source>
        <dbReference type="EMBL" id="UVF22180.1"/>
    </source>
</evidence>
<dbReference type="InterPro" id="IPR017900">
    <property type="entry name" value="4Fe4S_Fe_S_CS"/>
</dbReference>
<dbReference type="InterPro" id="IPR050572">
    <property type="entry name" value="Fe-S_Ferredoxin"/>
</dbReference>
<dbReference type="Pfam" id="PF12838">
    <property type="entry name" value="Fer4_7"/>
    <property type="match status" value="1"/>
</dbReference>
<feature type="domain" description="4Fe-4S ferredoxin-type" evidence="5">
    <location>
        <begin position="286"/>
        <end position="315"/>
    </location>
</feature>
<dbReference type="Pfam" id="PF13187">
    <property type="entry name" value="Fer4_9"/>
    <property type="match status" value="1"/>
</dbReference>
<keyword evidence="1" id="KW-0004">4Fe-4S</keyword>
<organism evidence="6 7">
    <name type="scientific">Microvirga terrae</name>
    <dbReference type="NCBI Taxonomy" id="2740529"/>
    <lineage>
        <taxon>Bacteria</taxon>
        <taxon>Pseudomonadati</taxon>
        <taxon>Pseudomonadota</taxon>
        <taxon>Alphaproteobacteria</taxon>
        <taxon>Hyphomicrobiales</taxon>
        <taxon>Methylobacteriaceae</taxon>
        <taxon>Microvirga</taxon>
    </lineage>
</organism>